<keyword evidence="2" id="KW-1185">Reference proteome</keyword>
<protein>
    <submittedName>
        <fullName evidence="1">Uncharacterized protein</fullName>
    </submittedName>
</protein>
<name>A0A653BJ12_CALMS</name>
<evidence type="ECO:0000313" key="1">
    <source>
        <dbReference type="EMBL" id="VEN35484.1"/>
    </source>
</evidence>
<dbReference type="AlphaFoldDB" id="A0A653BJ12"/>
<dbReference type="InterPro" id="IPR011989">
    <property type="entry name" value="ARM-like"/>
</dbReference>
<dbReference type="EMBL" id="CAACVG010001633">
    <property type="protein sequence ID" value="VEN35484.1"/>
    <property type="molecule type" value="Genomic_DNA"/>
</dbReference>
<reference evidence="1 2" key="1">
    <citation type="submission" date="2019-01" db="EMBL/GenBank/DDBJ databases">
        <authorList>
            <person name="Sayadi A."/>
        </authorList>
    </citation>
    <scope>NUCLEOTIDE SEQUENCE [LARGE SCALE GENOMIC DNA]</scope>
</reference>
<feature type="non-terminal residue" evidence="1">
    <location>
        <position position="235"/>
    </location>
</feature>
<dbReference type="InterPro" id="IPR038905">
    <property type="entry name" value="ARMC2"/>
</dbReference>
<sequence>DEKRERNLDDVLDDLNNEHGKSGNDKKIVTLLGELYKFMEKDKLINTKVPSKLKIKILKCLYRFVESQNEHIMINIAKVILSLKVTGNNLSGVCKLIFKVAKNDKNDQLFFQNNLLELFLDALGRSSPLDDAEACVYGYGAVKFLTMNPKLQEKILGLGILQLMILHVKIINVAKSEKSTMPEQTTHVLFQLTGALRNLVSEELVYDTFISFGTIPQLCQTLELFSSDMDIVTNI</sequence>
<gene>
    <name evidence="1" type="ORF">CALMAC_LOCUS1390</name>
</gene>
<dbReference type="InterPro" id="IPR016024">
    <property type="entry name" value="ARM-type_fold"/>
</dbReference>
<dbReference type="GO" id="GO:0044782">
    <property type="term" value="P:cilium organization"/>
    <property type="evidence" value="ECO:0007669"/>
    <property type="project" value="TreeGrafter"/>
</dbReference>
<dbReference type="OrthoDB" id="247006at2759"/>
<organism evidence="1 2">
    <name type="scientific">Callosobruchus maculatus</name>
    <name type="common">Southern cowpea weevil</name>
    <name type="synonym">Pulse bruchid</name>
    <dbReference type="NCBI Taxonomy" id="64391"/>
    <lineage>
        <taxon>Eukaryota</taxon>
        <taxon>Metazoa</taxon>
        <taxon>Ecdysozoa</taxon>
        <taxon>Arthropoda</taxon>
        <taxon>Hexapoda</taxon>
        <taxon>Insecta</taxon>
        <taxon>Pterygota</taxon>
        <taxon>Neoptera</taxon>
        <taxon>Endopterygota</taxon>
        <taxon>Coleoptera</taxon>
        <taxon>Polyphaga</taxon>
        <taxon>Cucujiformia</taxon>
        <taxon>Chrysomeloidea</taxon>
        <taxon>Chrysomelidae</taxon>
        <taxon>Bruchinae</taxon>
        <taxon>Bruchini</taxon>
        <taxon>Callosobruchus</taxon>
    </lineage>
</organism>
<feature type="non-terminal residue" evidence="1">
    <location>
        <position position="1"/>
    </location>
</feature>
<dbReference type="PANTHER" id="PTHR21356">
    <property type="entry name" value="ARMADILLO REPEAT CONTAINING 2"/>
    <property type="match status" value="1"/>
</dbReference>
<dbReference type="SUPFAM" id="SSF48371">
    <property type="entry name" value="ARM repeat"/>
    <property type="match status" value="1"/>
</dbReference>
<evidence type="ECO:0000313" key="2">
    <source>
        <dbReference type="Proteomes" id="UP000410492"/>
    </source>
</evidence>
<proteinExistence type="predicted"/>
<accession>A0A653BJ12</accession>
<dbReference type="PANTHER" id="PTHR21356:SF1">
    <property type="entry name" value="ARMADILLO REPEAT-CONTAINING PROTEIN 2"/>
    <property type="match status" value="1"/>
</dbReference>
<dbReference type="Gene3D" id="1.25.10.10">
    <property type="entry name" value="Leucine-rich Repeat Variant"/>
    <property type="match status" value="1"/>
</dbReference>
<dbReference type="Proteomes" id="UP000410492">
    <property type="component" value="Unassembled WGS sequence"/>
</dbReference>